<comment type="caution">
    <text evidence="3">The sequence shown here is derived from an EMBL/GenBank/DDBJ whole genome shotgun (WGS) entry which is preliminary data.</text>
</comment>
<dbReference type="GO" id="GO:0071944">
    <property type="term" value="C:cell periphery"/>
    <property type="evidence" value="ECO:0007669"/>
    <property type="project" value="TreeGrafter"/>
</dbReference>
<dbReference type="EMBL" id="AVOT02038789">
    <property type="protein sequence ID" value="MBW0533726.1"/>
    <property type="molecule type" value="Genomic_DNA"/>
</dbReference>
<gene>
    <name evidence="3" type="ORF">O181_073441</name>
</gene>
<feature type="compositionally biased region" description="Low complexity" evidence="1">
    <location>
        <begin position="103"/>
        <end position="127"/>
    </location>
</feature>
<feature type="region of interest" description="Disordered" evidence="1">
    <location>
        <begin position="1"/>
        <end position="25"/>
    </location>
</feature>
<protein>
    <submittedName>
        <fullName evidence="3">Uncharacterized protein</fullName>
    </submittedName>
</protein>
<feature type="region of interest" description="Disordered" evidence="1">
    <location>
        <begin position="192"/>
        <end position="211"/>
    </location>
</feature>
<feature type="compositionally biased region" description="Polar residues" evidence="1">
    <location>
        <begin position="259"/>
        <end position="271"/>
    </location>
</feature>
<proteinExistence type="predicted"/>
<feature type="region of interest" description="Disordered" evidence="1">
    <location>
        <begin position="373"/>
        <end position="411"/>
    </location>
</feature>
<evidence type="ECO:0000256" key="2">
    <source>
        <dbReference type="SAM" id="Phobius"/>
    </source>
</evidence>
<dbReference type="AlphaFoldDB" id="A0A9Q3I8A3"/>
<dbReference type="PANTHER" id="PTHR36819:SF1">
    <property type="entry name" value="REGULATOR OF PHOSPHOLIPASE D SRF1"/>
    <property type="match status" value="1"/>
</dbReference>
<keyword evidence="2" id="KW-0812">Transmembrane</keyword>
<feature type="compositionally biased region" description="Polar residues" evidence="1">
    <location>
        <begin position="192"/>
        <end position="209"/>
    </location>
</feature>
<keyword evidence="2" id="KW-1133">Transmembrane helix</keyword>
<feature type="region of interest" description="Disordered" evidence="1">
    <location>
        <begin position="426"/>
        <end position="468"/>
    </location>
</feature>
<feature type="compositionally biased region" description="Polar residues" evidence="1">
    <location>
        <begin position="388"/>
        <end position="409"/>
    </location>
</feature>
<dbReference type="OrthoDB" id="1436450at2759"/>
<sequence length="694" mass="78206">MTLHHPTASTSTATSTSTQSINPHISISLPTPQINCTNLNHSLNNLSSSLSSSISSVAASISIHQPIIKSRQKVNTLPPWAKSFEDDDQLFQSKPNHTHQVNHSSSSTNQLASSSLSHSNSSSSSSSVFTFTHQPKTIPFKSQSSLDLSSSITHHSSTHPFTGQKLIKSKSESLFAPQSQDLSNHALNSVENGQLESDNPLDNSNNVKPSTRRSLYRAMTTPSSPVFQRFKPLILHSVSKLRQTDQENTQTHNDDDTNPQETSSLNDLNQPRQPPDDRWWQFTLPTKYRKKVEEYIARSGRAIGGVDHGFHQDSSKTQTNHDFNQKQKNVNDQNMVEIDEYRKKILDLLKQNSLQRLSNPDLVSEPDHIHRQNYLPLDFPKPSYHPISPSSTYLKRSSNDDQFTTNENNPADFPLSAFSRKLSLTYPSSQQQQESSSNKLFRSRVLLPKSERRDDPNSNTNPHYYHHHHHRLPSSELLVGHHQYSEQSSSSAFRSFLIYHPIAPLVFRLINIILTTISLGLSIGIQRIENEAKTANNLSNNPMQITGSTRLLGNSTLFILTIAPLSLIHNLFAIYCEYFGAPIGIWSVSWKMFHTLSELVFISLWSSGVTLTMNDELSSKLKCFKNYDYFSKFISDNSENNQALVNGKLQFNVWNELCSLQASLVSISFIGLVLNVLVLVVSLLRIFIKVSRKY</sequence>
<feature type="region of interest" description="Disordered" evidence="1">
    <location>
        <begin position="90"/>
        <end position="128"/>
    </location>
</feature>
<feature type="compositionally biased region" description="Low complexity" evidence="1">
    <location>
        <begin position="7"/>
        <end position="18"/>
    </location>
</feature>
<feature type="transmembrane region" description="Helical" evidence="2">
    <location>
        <begin position="551"/>
        <end position="572"/>
    </location>
</feature>
<feature type="compositionally biased region" description="Polar residues" evidence="1">
    <location>
        <begin position="315"/>
        <end position="328"/>
    </location>
</feature>
<evidence type="ECO:0000313" key="4">
    <source>
        <dbReference type="Proteomes" id="UP000765509"/>
    </source>
</evidence>
<dbReference type="Proteomes" id="UP000765509">
    <property type="component" value="Unassembled WGS sequence"/>
</dbReference>
<feature type="compositionally biased region" description="Low complexity" evidence="1">
    <location>
        <begin position="428"/>
        <end position="437"/>
    </location>
</feature>
<feature type="transmembrane region" description="Helical" evidence="2">
    <location>
        <begin position="664"/>
        <end position="688"/>
    </location>
</feature>
<reference evidence="3" key="1">
    <citation type="submission" date="2021-03" db="EMBL/GenBank/DDBJ databases">
        <title>Draft genome sequence of rust myrtle Austropuccinia psidii MF-1, a brazilian biotype.</title>
        <authorList>
            <person name="Quecine M.C."/>
            <person name="Pachon D.M.R."/>
            <person name="Bonatelli M.L."/>
            <person name="Correr F.H."/>
            <person name="Franceschini L.M."/>
            <person name="Leite T.F."/>
            <person name="Margarido G.R.A."/>
            <person name="Almeida C.A."/>
            <person name="Ferrarezi J.A."/>
            <person name="Labate C.A."/>
        </authorList>
    </citation>
    <scope>NUCLEOTIDE SEQUENCE</scope>
    <source>
        <strain evidence="3">MF-1</strain>
    </source>
</reference>
<organism evidence="3 4">
    <name type="scientific">Austropuccinia psidii MF-1</name>
    <dbReference type="NCBI Taxonomy" id="1389203"/>
    <lineage>
        <taxon>Eukaryota</taxon>
        <taxon>Fungi</taxon>
        <taxon>Dikarya</taxon>
        <taxon>Basidiomycota</taxon>
        <taxon>Pucciniomycotina</taxon>
        <taxon>Pucciniomycetes</taxon>
        <taxon>Pucciniales</taxon>
        <taxon>Sphaerophragmiaceae</taxon>
        <taxon>Austropuccinia</taxon>
    </lineage>
</organism>
<feature type="region of interest" description="Disordered" evidence="1">
    <location>
        <begin position="242"/>
        <end position="279"/>
    </location>
</feature>
<name>A0A9Q3I8A3_9BASI</name>
<feature type="transmembrane region" description="Helical" evidence="2">
    <location>
        <begin position="505"/>
        <end position="525"/>
    </location>
</feature>
<keyword evidence="2" id="KW-0472">Membrane</keyword>
<feature type="compositionally biased region" description="Polar residues" evidence="1">
    <location>
        <begin position="90"/>
        <end position="102"/>
    </location>
</feature>
<accession>A0A9Q3I8A3</accession>
<dbReference type="InterPro" id="IPR037737">
    <property type="entry name" value="Srf1"/>
</dbReference>
<evidence type="ECO:0000256" key="1">
    <source>
        <dbReference type="SAM" id="MobiDB-lite"/>
    </source>
</evidence>
<dbReference type="PANTHER" id="PTHR36819">
    <property type="entry name" value="REGULATOR OF PHOSPHOLIPASE D SRF1"/>
    <property type="match status" value="1"/>
</dbReference>
<dbReference type="GO" id="GO:0000324">
    <property type="term" value="C:fungal-type vacuole"/>
    <property type="evidence" value="ECO:0007669"/>
    <property type="project" value="TreeGrafter"/>
</dbReference>
<keyword evidence="4" id="KW-1185">Reference proteome</keyword>
<feature type="region of interest" description="Disordered" evidence="1">
    <location>
        <begin position="306"/>
        <end position="328"/>
    </location>
</feature>
<evidence type="ECO:0000313" key="3">
    <source>
        <dbReference type="EMBL" id="MBW0533726.1"/>
    </source>
</evidence>